<proteinExistence type="inferred from homology"/>
<organism evidence="2 3">
    <name type="scientific">Hibiscus sabdariffa</name>
    <name type="common">roselle</name>
    <dbReference type="NCBI Taxonomy" id="183260"/>
    <lineage>
        <taxon>Eukaryota</taxon>
        <taxon>Viridiplantae</taxon>
        <taxon>Streptophyta</taxon>
        <taxon>Embryophyta</taxon>
        <taxon>Tracheophyta</taxon>
        <taxon>Spermatophyta</taxon>
        <taxon>Magnoliopsida</taxon>
        <taxon>eudicotyledons</taxon>
        <taxon>Gunneridae</taxon>
        <taxon>Pentapetalae</taxon>
        <taxon>rosids</taxon>
        <taxon>malvids</taxon>
        <taxon>Malvales</taxon>
        <taxon>Malvaceae</taxon>
        <taxon>Malvoideae</taxon>
        <taxon>Hibiscus</taxon>
    </lineage>
</organism>
<reference evidence="2 3" key="1">
    <citation type="journal article" date="2024" name="G3 (Bethesda)">
        <title>Genome assembly of Hibiscus sabdariffa L. provides insights into metabolisms of medicinal natural products.</title>
        <authorList>
            <person name="Kim T."/>
        </authorList>
    </citation>
    <scope>NUCLEOTIDE SEQUENCE [LARGE SCALE GENOMIC DNA]</scope>
    <source>
        <strain evidence="2">TK-2024</strain>
        <tissue evidence="2">Old leaves</tissue>
    </source>
</reference>
<dbReference type="PANTHER" id="PTHR12161">
    <property type="entry name" value="IST1 FAMILY MEMBER"/>
    <property type="match status" value="1"/>
</dbReference>
<keyword evidence="3" id="KW-1185">Reference proteome</keyword>
<dbReference type="PANTHER" id="PTHR12161:SF16">
    <property type="entry name" value="REGULATOR OF VPS4 ACTIVITY IN THE MVB PATHWAY PROTEIN"/>
    <property type="match status" value="1"/>
</dbReference>
<protein>
    <submittedName>
        <fullName evidence="2">Uncharacterized protein</fullName>
    </submittedName>
</protein>
<dbReference type="Gene3D" id="1.20.1260.60">
    <property type="entry name" value="Vacuolar protein sorting-associated protein Ist1"/>
    <property type="match status" value="1"/>
</dbReference>
<comment type="caution">
    <text evidence="2">The sequence shown here is derived from an EMBL/GenBank/DDBJ whole genome shotgun (WGS) entry which is preliminary data.</text>
</comment>
<accession>A0ABR2TB60</accession>
<comment type="similarity">
    <text evidence="1">Belongs to the IST1 family.</text>
</comment>
<dbReference type="InterPro" id="IPR005061">
    <property type="entry name" value="Ist1"/>
</dbReference>
<name>A0ABR2TB60_9ROSI</name>
<evidence type="ECO:0000313" key="3">
    <source>
        <dbReference type="Proteomes" id="UP001396334"/>
    </source>
</evidence>
<dbReference type="InterPro" id="IPR042277">
    <property type="entry name" value="IST1-like"/>
</dbReference>
<evidence type="ECO:0000256" key="1">
    <source>
        <dbReference type="ARBA" id="ARBA00005536"/>
    </source>
</evidence>
<evidence type="ECO:0000313" key="2">
    <source>
        <dbReference type="EMBL" id="KAK9034462.1"/>
    </source>
</evidence>
<dbReference type="Proteomes" id="UP001396334">
    <property type="component" value="Unassembled WGS sequence"/>
</dbReference>
<sequence length="152" mass="17623">MLIIFKREGRHWEILHVYDSPCSATQISSLPTLIHSLPNIPNQTRIVPLSFSRSKFDFGSTDLGENEVTEVLLLAGMDLDRFIFQDDEVERWNLHRNEPWCGDFPELQEIRAIFVSRYSKEFDARAIELRNNCEVNTMISLYLDMSGIEIGT</sequence>
<gene>
    <name evidence="2" type="ORF">V6N11_050626</name>
</gene>
<dbReference type="EMBL" id="JBBPBN010000007">
    <property type="protein sequence ID" value="KAK9034462.1"/>
    <property type="molecule type" value="Genomic_DNA"/>
</dbReference>